<sequence>MSLNIVPRKAIYCKLTLPPRGVIKFNADGSLIRTIGGFGGMLGNEAGNVILCYAGQCTAQSILKVEIKAIYEGCRLAKEMGYTSLLVGSDSQGAMRVLRREETCPWYCLNEAQLTWDILEGMQMKEIQHVYRETNRGTDSLASMGDPGIKVFIPPPNSELMKIIEEDREGVIYTRWRYSFCLMIFV</sequence>
<dbReference type="CDD" id="cd06222">
    <property type="entry name" value="RNase_H_like"/>
    <property type="match status" value="1"/>
</dbReference>
<dbReference type="InParanoid" id="A0A2G5F3D3"/>
<dbReference type="PANTHER" id="PTHR47723">
    <property type="entry name" value="OS05G0353850 PROTEIN"/>
    <property type="match status" value="1"/>
</dbReference>
<dbReference type="GO" id="GO:0003676">
    <property type="term" value="F:nucleic acid binding"/>
    <property type="evidence" value="ECO:0007669"/>
    <property type="project" value="InterPro"/>
</dbReference>
<dbReference type="SUPFAM" id="SSF53098">
    <property type="entry name" value="Ribonuclease H-like"/>
    <property type="match status" value="1"/>
</dbReference>
<dbReference type="InterPro" id="IPR036397">
    <property type="entry name" value="RNaseH_sf"/>
</dbReference>
<evidence type="ECO:0000313" key="2">
    <source>
        <dbReference type="EMBL" id="PIA62417.1"/>
    </source>
</evidence>
<dbReference type="Proteomes" id="UP000230069">
    <property type="component" value="Unassembled WGS sequence"/>
</dbReference>
<dbReference type="PANTHER" id="PTHR47723:SF19">
    <property type="entry name" value="POLYNUCLEOTIDYL TRANSFERASE, RIBONUCLEASE H-LIKE SUPERFAMILY PROTEIN"/>
    <property type="match status" value="1"/>
</dbReference>
<dbReference type="InterPro" id="IPR012337">
    <property type="entry name" value="RNaseH-like_sf"/>
</dbReference>
<evidence type="ECO:0000313" key="3">
    <source>
        <dbReference type="Proteomes" id="UP000230069"/>
    </source>
</evidence>
<reference evidence="2 3" key="1">
    <citation type="submission" date="2017-09" db="EMBL/GenBank/DDBJ databases">
        <title>WGS assembly of Aquilegia coerulea Goldsmith.</title>
        <authorList>
            <person name="Hodges S."/>
            <person name="Kramer E."/>
            <person name="Nordborg M."/>
            <person name="Tomkins J."/>
            <person name="Borevitz J."/>
            <person name="Derieg N."/>
            <person name="Yan J."/>
            <person name="Mihaltcheva S."/>
            <person name="Hayes R.D."/>
            <person name="Rokhsar D."/>
        </authorList>
    </citation>
    <scope>NUCLEOTIDE SEQUENCE [LARGE SCALE GENOMIC DNA]</scope>
    <source>
        <strain evidence="3">cv. Goldsmith</strain>
    </source>
</reference>
<dbReference type="AlphaFoldDB" id="A0A2G5F3D3"/>
<dbReference type="GO" id="GO:0004523">
    <property type="term" value="F:RNA-DNA hybrid ribonuclease activity"/>
    <property type="evidence" value="ECO:0007669"/>
    <property type="project" value="InterPro"/>
</dbReference>
<dbReference type="Pfam" id="PF13456">
    <property type="entry name" value="RVT_3"/>
    <property type="match status" value="1"/>
</dbReference>
<organism evidence="2 3">
    <name type="scientific">Aquilegia coerulea</name>
    <name type="common">Rocky mountain columbine</name>
    <dbReference type="NCBI Taxonomy" id="218851"/>
    <lineage>
        <taxon>Eukaryota</taxon>
        <taxon>Viridiplantae</taxon>
        <taxon>Streptophyta</taxon>
        <taxon>Embryophyta</taxon>
        <taxon>Tracheophyta</taxon>
        <taxon>Spermatophyta</taxon>
        <taxon>Magnoliopsida</taxon>
        <taxon>Ranunculales</taxon>
        <taxon>Ranunculaceae</taxon>
        <taxon>Thalictroideae</taxon>
        <taxon>Aquilegia</taxon>
    </lineage>
</organism>
<feature type="domain" description="RNase H type-1" evidence="1">
    <location>
        <begin position="26"/>
        <end position="144"/>
    </location>
</feature>
<dbReference type="InterPro" id="IPR053151">
    <property type="entry name" value="RNase_H-like"/>
</dbReference>
<dbReference type="EMBL" id="KZ305019">
    <property type="protein sequence ID" value="PIA62417.1"/>
    <property type="molecule type" value="Genomic_DNA"/>
</dbReference>
<gene>
    <name evidence="2" type="ORF">AQUCO_00200435v1</name>
</gene>
<keyword evidence="3" id="KW-1185">Reference proteome</keyword>
<evidence type="ECO:0000259" key="1">
    <source>
        <dbReference type="Pfam" id="PF13456"/>
    </source>
</evidence>
<accession>A0A2G5F3D3</accession>
<protein>
    <recommendedName>
        <fullName evidence="1">RNase H type-1 domain-containing protein</fullName>
    </recommendedName>
</protein>
<proteinExistence type="predicted"/>
<dbReference type="Gene3D" id="3.30.420.10">
    <property type="entry name" value="Ribonuclease H-like superfamily/Ribonuclease H"/>
    <property type="match status" value="1"/>
</dbReference>
<name>A0A2G5F3D3_AQUCA</name>
<dbReference type="InterPro" id="IPR044730">
    <property type="entry name" value="RNase_H-like_dom_plant"/>
</dbReference>
<dbReference type="OrthoDB" id="1841727at2759"/>
<dbReference type="InterPro" id="IPR002156">
    <property type="entry name" value="RNaseH_domain"/>
</dbReference>